<proteinExistence type="predicted"/>
<evidence type="ECO:0000313" key="2">
    <source>
        <dbReference type="EMBL" id="GFR91063.1"/>
    </source>
</evidence>
<reference evidence="2 3" key="1">
    <citation type="journal article" date="2021" name="Elife">
        <title>Chloroplast acquisition without the gene transfer in kleptoplastic sea slugs, Plakobranchus ocellatus.</title>
        <authorList>
            <person name="Maeda T."/>
            <person name="Takahashi S."/>
            <person name="Yoshida T."/>
            <person name="Shimamura S."/>
            <person name="Takaki Y."/>
            <person name="Nagai Y."/>
            <person name="Toyoda A."/>
            <person name="Suzuki Y."/>
            <person name="Arimoto A."/>
            <person name="Ishii H."/>
            <person name="Satoh N."/>
            <person name="Nishiyama T."/>
            <person name="Hasebe M."/>
            <person name="Maruyama T."/>
            <person name="Minagawa J."/>
            <person name="Obokata J."/>
            <person name="Shigenobu S."/>
        </authorList>
    </citation>
    <scope>NUCLEOTIDE SEQUENCE [LARGE SCALE GENOMIC DNA]</scope>
</reference>
<organism evidence="2 3">
    <name type="scientific">Elysia marginata</name>
    <dbReference type="NCBI Taxonomy" id="1093978"/>
    <lineage>
        <taxon>Eukaryota</taxon>
        <taxon>Metazoa</taxon>
        <taxon>Spiralia</taxon>
        <taxon>Lophotrochozoa</taxon>
        <taxon>Mollusca</taxon>
        <taxon>Gastropoda</taxon>
        <taxon>Heterobranchia</taxon>
        <taxon>Euthyneura</taxon>
        <taxon>Panpulmonata</taxon>
        <taxon>Sacoglossa</taxon>
        <taxon>Placobranchoidea</taxon>
        <taxon>Plakobranchidae</taxon>
        <taxon>Elysia</taxon>
    </lineage>
</organism>
<name>A0AAV4GZP2_9GAST</name>
<dbReference type="EMBL" id="BMAT01008706">
    <property type="protein sequence ID" value="GFR91063.1"/>
    <property type="molecule type" value="Genomic_DNA"/>
</dbReference>
<feature type="region of interest" description="Disordered" evidence="1">
    <location>
        <begin position="86"/>
        <end position="105"/>
    </location>
</feature>
<evidence type="ECO:0000256" key="1">
    <source>
        <dbReference type="SAM" id="MobiDB-lite"/>
    </source>
</evidence>
<sequence>MNSFPPYLPPSPSTKLLVSRYDMSPGSCRALELPGQGYREYYRQEGRGLSEEGSDLSTWSQQQLLSRPVLSQQAYEAQCPRVLVTEGGNNPVPTDEKATLLVGDT</sequence>
<dbReference type="Proteomes" id="UP000762676">
    <property type="component" value="Unassembled WGS sequence"/>
</dbReference>
<accession>A0AAV4GZP2</accession>
<comment type="caution">
    <text evidence="2">The sequence shown here is derived from an EMBL/GenBank/DDBJ whole genome shotgun (WGS) entry which is preliminary data.</text>
</comment>
<gene>
    <name evidence="2" type="ORF">ElyMa_004319000</name>
</gene>
<keyword evidence="3" id="KW-1185">Reference proteome</keyword>
<evidence type="ECO:0000313" key="3">
    <source>
        <dbReference type="Proteomes" id="UP000762676"/>
    </source>
</evidence>
<protein>
    <submittedName>
        <fullName evidence="2">Uncharacterized protein</fullName>
    </submittedName>
</protein>
<dbReference type="AlphaFoldDB" id="A0AAV4GZP2"/>